<sequence>MTALWNETSKRRPLIIAHRAGAALAAENTIGALNAAAAAGADAIETDVRRARDGALVCMHDADLRRLCGDTRTVAEFHLATLRSLLPAVMTLRDALAASHPLGILLDVKLMEERHLPQIIGEIVLMDAAERTLLGLRDIGLIGAAQDITAGIAVLAFLEEPDSAPEARRAGANWFRLWQGDATSERAAAVRDAGMCLAVMVGQPRTIPRAEYPPFPVGQVDREGLDRLRTIAPDAILLDDPRLATAGVYR</sequence>
<dbReference type="Gene3D" id="3.20.20.190">
    <property type="entry name" value="Phosphatidylinositol (PI) phosphodiesterase"/>
    <property type="match status" value="1"/>
</dbReference>
<gene>
    <name evidence="2" type="ORF">GHK62_15970</name>
</gene>
<dbReference type="GO" id="GO:0008081">
    <property type="term" value="F:phosphoric diester hydrolase activity"/>
    <property type="evidence" value="ECO:0007669"/>
    <property type="project" value="InterPro"/>
</dbReference>
<organism evidence="2 3">
    <name type="scientific">Sinorhizobium terangae</name>
    <dbReference type="NCBI Taxonomy" id="110322"/>
    <lineage>
        <taxon>Bacteria</taxon>
        <taxon>Pseudomonadati</taxon>
        <taxon>Pseudomonadota</taxon>
        <taxon>Alphaproteobacteria</taxon>
        <taxon>Hyphomicrobiales</taxon>
        <taxon>Rhizobiaceae</taxon>
        <taxon>Sinorhizobium/Ensifer group</taxon>
        <taxon>Sinorhizobium</taxon>
    </lineage>
</organism>
<dbReference type="EMBL" id="WITC01000059">
    <property type="protein sequence ID" value="MQX16211.1"/>
    <property type="molecule type" value="Genomic_DNA"/>
</dbReference>
<dbReference type="PANTHER" id="PTHR46211">
    <property type="entry name" value="GLYCEROPHOSPHORYL DIESTER PHOSPHODIESTERASE"/>
    <property type="match status" value="1"/>
</dbReference>
<name>A0A6N7LEC9_SINTE</name>
<dbReference type="Proteomes" id="UP000439983">
    <property type="component" value="Unassembled WGS sequence"/>
</dbReference>
<feature type="domain" description="GP-PDE" evidence="1">
    <location>
        <begin position="13"/>
        <end position="250"/>
    </location>
</feature>
<protein>
    <submittedName>
        <fullName evidence="2">Cobalamin biosynthesis protein</fullName>
    </submittedName>
</protein>
<reference evidence="2 3" key="1">
    <citation type="journal article" date="2013" name="Genome Biol.">
        <title>Comparative genomics of the core and accessory genomes of 48 Sinorhizobium strains comprising five genospecies.</title>
        <authorList>
            <person name="Sugawara M."/>
            <person name="Epstein B."/>
            <person name="Badgley B.D."/>
            <person name="Unno T."/>
            <person name="Xu L."/>
            <person name="Reese J."/>
            <person name="Gyaneshwar P."/>
            <person name="Denny R."/>
            <person name="Mudge J."/>
            <person name="Bharti A.K."/>
            <person name="Farmer A.D."/>
            <person name="May G.D."/>
            <person name="Woodward J.E."/>
            <person name="Medigue C."/>
            <person name="Vallenet D."/>
            <person name="Lajus A."/>
            <person name="Rouy Z."/>
            <person name="Martinez-Vaz B."/>
            <person name="Tiffin P."/>
            <person name="Young N.D."/>
            <person name="Sadowsky M.J."/>
        </authorList>
    </citation>
    <scope>NUCLEOTIDE SEQUENCE [LARGE SCALE GENOMIC DNA]</scope>
    <source>
        <strain evidence="2 3">USDA4894</strain>
    </source>
</reference>
<dbReference type="Pfam" id="PF03009">
    <property type="entry name" value="GDPD"/>
    <property type="match status" value="1"/>
</dbReference>
<dbReference type="GO" id="GO:0006629">
    <property type="term" value="P:lipid metabolic process"/>
    <property type="evidence" value="ECO:0007669"/>
    <property type="project" value="InterPro"/>
</dbReference>
<proteinExistence type="predicted"/>
<dbReference type="PANTHER" id="PTHR46211:SF1">
    <property type="entry name" value="GLYCEROPHOSPHODIESTER PHOSPHODIESTERASE, CYTOPLASMIC"/>
    <property type="match status" value="1"/>
</dbReference>
<accession>A0A6N7LEC9</accession>
<dbReference type="AlphaFoldDB" id="A0A6N7LEC9"/>
<keyword evidence="3" id="KW-1185">Reference proteome</keyword>
<evidence type="ECO:0000313" key="3">
    <source>
        <dbReference type="Proteomes" id="UP000439983"/>
    </source>
</evidence>
<comment type="caution">
    <text evidence="2">The sequence shown here is derived from an EMBL/GenBank/DDBJ whole genome shotgun (WGS) entry which is preliminary data.</text>
</comment>
<dbReference type="RefSeq" id="WP_184108843.1">
    <property type="nucleotide sequence ID" value="NZ_CP121659.1"/>
</dbReference>
<evidence type="ECO:0000259" key="1">
    <source>
        <dbReference type="PROSITE" id="PS51704"/>
    </source>
</evidence>
<evidence type="ECO:0000313" key="2">
    <source>
        <dbReference type="EMBL" id="MQX16211.1"/>
    </source>
</evidence>
<dbReference type="SUPFAM" id="SSF51695">
    <property type="entry name" value="PLC-like phosphodiesterases"/>
    <property type="match status" value="1"/>
</dbReference>
<dbReference type="PROSITE" id="PS51704">
    <property type="entry name" value="GP_PDE"/>
    <property type="match status" value="1"/>
</dbReference>
<dbReference type="InterPro" id="IPR017946">
    <property type="entry name" value="PLC-like_Pdiesterase_TIM-brl"/>
</dbReference>
<dbReference type="InterPro" id="IPR030395">
    <property type="entry name" value="GP_PDE_dom"/>
</dbReference>